<evidence type="ECO:0000313" key="1">
    <source>
        <dbReference type="EMBL" id="TDX42953.1"/>
    </source>
</evidence>
<evidence type="ECO:0000313" key="2">
    <source>
        <dbReference type="Proteomes" id="UP000295832"/>
    </source>
</evidence>
<name>A0A4R8GLU3_9FIRM</name>
<proteinExistence type="predicted"/>
<dbReference type="EMBL" id="SOEG01000074">
    <property type="protein sequence ID" value="TDX42953.1"/>
    <property type="molecule type" value="Genomic_DNA"/>
</dbReference>
<gene>
    <name evidence="1" type="ORF">C7959_1742</name>
</gene>
<dbReference type="Gene3D" id="3.40.50.300">
    <property type="entry name" value="P-loop containing nucleotide triphosphate hydrolases"/>
    <property type="match status" value="1"/>
</dbReference>
<sequence length="201" mass="23600">MANNVKVILIGGSPMIGKTTLATELALKYRYNCISTDDIGEIVQTIIDINPMKDFDYREYYIKNSVEKLIKETLKYHKEIWKPIKHLIEIHSEWSNPIIIEGWALYPKLLRNIDKSNIKCLWLIAGENVLEKRILDKKEFYKGASNKEKMISNYLKRSKWHNKKIYDEVVELDDDYIMIDKDLTKEELVDKAMQLLSGNSE</sequence>
<accession>A0A4R8GLU3</accession>
<evidence type="ECO:0008006" key="3">
    <source>
        <dbReference type="Google" id="ProtNLM"/>
    </source>
</evidence>
<dbReference type="Proteomes" id="UP000295832">
    <property type="component" value="Unassembled WGS sequence"/>
</dbReference>
<dbReference type="SUPFAM" id="SSF52540">
    <property type="entry name" value="P-loop containing nucleoside triphosphate hydrolases"/>
    <property type="match status" value="1"/>
</dbReference>
<comment type="caution">
    <text evidence="1">The sequence shown here is derived from an EMBL/GenBank/DDBJ whole genome shotgun (WGS) entry which is preliminary data.</text>
</comment>
<dbReference type="AlphaFoldDB" id="A0A4R8GLU3"/>
<protein>
    <recommendedName>
        <fullName evidence="3">Dephospho-CoA kinase</fullName>
    </recommendedName>
</protein>
<dbReference type="RefSeq" id="WP_134119302.1">
    <property type="nucleotide sequence ID" value="NZ_SOEG01000074.1"/>
</dbReference>
<reference evidence="1 2" key="1">
    <citation type="submission" date="2019-03" db="EMBL/GenBank/DDBJ databases">
        <title>Subsurface microbial communities from deep shales in Ohio and West Virginia, USA.</title>
        <authorList>
            <person name="Wrighton K."/>
        </authorList>
    </citation>
    <scope>NUCLEOTIDE SEQUENCE [LARGE SCALE GENOMIC DNA]</scope>
    <source>
        <strain evidence="1 2">MSL 6dP</strain>
    </source>
</reference>
<keyword evidence="2" id="KW-1185">Reference proteome</keyword>
<dbReference type="InterPro" id="IPR027417">
    <property type="entry name" value="P-loop_NTPase"/>
</dbReference>
<organism evidence="1 2">
    <name type="scientific">Orenia marismortui</name>
    <dbReference type="NCBI Taxonomy" id="46469"/>
    <lineage>
        <taxon>Bacteria</taxon>
        <taxon>Bacillati</taxon>
        <taxon>Bacillota</taxon>
        <taxon>Clostridia</taxon>
        <taxon>Halanaerobiales</taxon>
        <taxon>Halobacteroidaceae</taxon>
        <taxon>Orenia</taxon>
    </lineage>
</organism>